<feature type="region of interest" description="Disordered" evidence="5">
    <location>
        <begin position="292"/>
        <end position="327"/>
    </location>
</feature>
<evidence type="ECO:0000256" key="3">
    <source>
        <dbReference type="ARBA" id="ARBA00022989"/>
    </source>
</evidence>
<feature type="compositionally biased region" description="Basic and acidic residues" evidence="5">
    <location>
        <begin position="165"/>
        <end position="179"/>
    </location>
</feature>
<evidence type="ECO:0000256" key="5">
    <source>
        <dbReference type="SAM" id="MobiDB-lite"/>
    </source>
</evidence>
<dbReference type="Pfam" id="PF10502">
    <property type="entry name" value="Peptidase_S26"/>
    <property type="match status" value="1"/>
</dbReference>
<keyword evidence="4 6" id="KW-0472">Membrane</keyword>
<dbReference type="GO" id="GO:0006465">
    <property type="term" value="P:signal peptide processing"/>
    <property type="evidence" value="ECO:0007669"/>
    <property type="project" value="InterPro"/>
</dbReference>
<dbReference type="KEGG" id="hezz:EO776_17940"/>
<accession>A0A256KFB5</accession>
<dbReference type="PANTHER" id="PTHR10806">
    <property type="entry name" value="SIGNAL PEPTIDASE COMPLEX CATALYTIC SUBUNIT SEC11"/>
    <property type="match status" value="1"/>
</dbReference>
<feature type="region of interest" description="Disordered" evidence="5">
    <location>
        <begin position="163"/>
        <end position="203"/>
    </location>
</feature>
<dbReference type="InterPro" id="IPR001733">
    <property type="entry name" value="Peptidase_S26B"/>
</dbReference>
<feature type="transmembrane region" description="Helical" evidence="6">
    <location>
        <begin position="236"/>
        <end position="253"/>
    </location>
</feature>
<feature type="domain" description="Peptidase S26" evidence="7">
    <location>
        <begin position="23"/>
        <end position="91"/>
    </location>
</feature>
<evidence type="ECO:0000313" key="9">
    <source>
        <dbReference type="Proteomes" id="UP000293073"/>
    </source>
</evidence>
<keyword evidence="8" id="KW-0378">Hydrolase</keyword>
<evidence type="ECO:0000259" key="7">
    <source>
        <dbReference type="Pfam" id="PF10502"/>
    </source>
</evidence>
<dbReference type="EC" id="3.4.21.89" evidence="8"/>
<protein>
    <submittedName>
        <fullName evidence="8">Signal peptidase I</fullName>
        <ecNumber evidence="8">3.4.21.89</ecNumber>
    </submittedName>
</protein>
<dbReference type="PANTHER" id="PTHR10806:SF6">
    <property type="entry name" value="SIGNAL PEPTIDASE COMPLEX CATALYTIC SUBUNIT SEC11"/>
    <property type="match status" value="1"/>
</dbReference>
<dbReference type="InterPro" id="IPR019533">
    <property type="entry name" value="Peptidase_S26"/>
</dbReference>
<dbReference type="GO" id="GO:0009003">
    <property type="term" value="F:signal peptidase activity"/>
    <property type="evidence" value="ECO:0007669"/>
    <property type="project" value="UniProtKB-EC"/>
</dbReference>
<dbReference type="Gene3D" id="2.10.109.10">
    <property type="entry name" value="Umud Fragment, subunit A"/>
    <property type="match status" value="1"/>
</dbReference>
<dbReference type="AlphaFoldDB" id="A0A256KFB5"/>
<evidence type="ECO:0000313" key="8">
    <source>
        <dbReference type="EMBL" id="QAY21809.1"/>
    </source>
</evidence>
<keyword evidence="2 6" id="KW-0812">Transmembrane</keyword>
<evidence type="ECO:0000256" key="6">
    <source>
        <dbReference type="SAM" id="Phobius"/>
    </source>
</evidence>
<dbReference type="Proteomes" id="UP000293073">
    <property type="component" value="Plasmid megaplasmid"/>
</dbReference>
<dbReference type="GO" id="GO:0004252">
    <property type="term" value="F:serine-type endopeptidase activity"/>
    <property type="evidence" value="ECO:0007669"/>
    <property type="project" value="InterPro"/>
</dbReference>
<geneLocation type="plasmid" evidence="9">
    <name>megaPlasmid</name>
</geneLocation>
<evidence type="ECO:0000256" key="4">
    <source>
        <dbReference type="ARBA" id="ARBA00023136"/>
    </source>
</evidence>
<dbReference type="InterPro" id="IPR036286">
    <property type="entry name" value="LexA/Signal_pep-like_sf"/>
</dbReference>
<comment type="subcellular location">
    <subcellularLocation>
        <location evidence="1">Membrane</location>
    </subcellularLocation>
</comment>
<name>A0A256KFB5_HALEZ</name>
<dbReference type="SUPFAM" id="SSF51306">
    <property type="entry name" value="LexA/Signal peptidase"/>
    <property type="match status" value="1"/>
</dbReference>
<feature type="transmembrane region" description="Helical" evidence="6">
    <location>
        <begin position="265"/>
        <end position="288"/>
    </location>
</feature>
<dbReference type="GO" id="GO:0016020">
    <property type="term" value="C:membrane"/>
    <property type="evidence" value="ECO:0007669"/>
    <property type="project" value="UniProtKB-SubCell"/>
</dbReference>
<gene>
    <name evidence="8" type="ORF">EO776_17940</name>
</gene>
<keyword evidence="3 6" id="KW-1133">Transmembrane helix</keyword>
<keyword evidence="8" id="KW-0614">Plasmid</keyword>
<dbReference type="EMBL" id="CP034941">
    <property type="protein sequence ID" value="QAY21809.1"/>
    <property type="molecule type" value="Genomic_DNA"/>
</dbReference>
<dbReference type="NCBIfam" id="TIGR02228">
    <property type="entry name" value="sigpep_I_arch"/>
    <property type="match status" value="1"/>
</dbReference>
<reference evidence="9" key="1">
    <citation type="submission" date="2019-01" db="EMBL/GenBank/DDBJ databases">
        <title>Complete genome of Halorubrum ezzemoulense strain FB21.</title>
        <authorList>
            <person name="Feng Y."/>
            <person name="Louyakis A.S."/>
            <person name="Papke R.T."/>
            <person name="Gogarten J.P."/>
        </authorList>
    </citation>
    <scope>NUCLEOTIDE SEQUENCE [LARGE SCALE GENOMIC DNA]</scope>
    <source>
        <strain evidence="9">Fb21</strain>
        <plasmid evidence="9">megaPlasmid</plasmid>
    </source>
</reference>
<evidence type="ECO:0000256" key="1">
    <source>
        <dbReference type="ARBA" id="ARBA00004370"/>
    </source>
</evidence>
<sequence length="327" mass="34356">MTQLPRPSMGSTSTLLVTIVLVAAISPFAVFAVPQVIGADESYVVLSGSMEPVLSPGDVVIVDSSGPVQNGDVITYRSPGDSVPTTHRVVGEVDGRYETKGDANEEADTGTVAPETIIGKVVLTIPLIGHIILWANTPVGYVLLVISPLVLLGVSELLAWAQQEPDERTDKPDKHDREPASVPLDEDADAPDVLDNPDATDVDEADDWEFPAAAADNDSEPESDSTVTVAAIDLKLTLLAMGALLTYAGWNIYQEFSLTAAPTPISVGAFTAGLLGVLFTGWITFTTWQTARAARSKPEPEPEPTPSTPASVPTLADGGGEAEVDDE</sequence>
<dbReference type="PRINTS" id="PR00728">
    <property type="entry name" value="SIGNALPTASE"/>
</dbReference>
<organism evidence="8 9">
    <name type="scientific">Halorubrum ezzemoulense</name>
    <name type="common">Halorubrum chaoviator</name>
    <dbReference type="NCBI Taxonomy" id="337243"/>
    <lineage>
        <taxon>Archaea</taxon>
        <taxon>Methanobacteriati</taxon>
        <taxon>Methanobacteriota</taxon>
        <taxon>Stenosarchaea group</taxon>
        <taxon>Halobacteria</taxon>
        <taxon>Halobacteriales</taxon>
        <taxon>Haloferacaceae</taxon>
        <taxon>Halorubrum</taxon>
    </lineage>
</organism>
<evidence type="ECO:0000256" key="2">
    <source>
        <dbReference type="ARBA" id="ARBA00022692"/>
    </source>
</evidence>
<dbReference type="CDD" id="cd06530">
    <property type="entry name" value="S26_SPase_I"/>
    <property type="match status" value="1"/>
</dbReference>
<feature type="transmembrane region" description="Helical" evidence="6">
    <location>
        <begin position="139"/>
        <end position="161"/>
    </location>
</feature>
<proteinExistence type="predicted"/>